<dbReference type="InterPro" id="IPR005017">
    <property type="entry name" value="OMPP1/FadL/TodX"/>
</dbReference>
<dbReference type="GO" id="GO:0009279">
    <property type="term" value="C:cell outer membrane"/>
    <property type="evidence" value="ECO:0007669"/>
    <property type="project" value="UniProtKB-SubCell"/>
</dbReference>
<dbReference type="GO" id="GO:0015483">
    <property type="term" value="F:long-chain fatty acid transporting porin activity"/>
    <property type="evidence" value="ECO:0007669"/>
    <property type="project" value="TreeGrafter"/>
</dbReference>
<keyword evidence="5" id="KW-0732">Signal</keyword>
<keyword evidence="6" id="KW-0472">Membrane</keyword>
<dbReference type="PANTHER" id="PTHR35093:SF8">
    <property type="entry name" value="OUTER MEMBRANE PROTEIN NMB0088-RELATED"/>
    <property type="match status" value="1"/>
</dbReference>
<protein>
    <recommendedName>
        <fullName evidence="10">Aromatic hydrocarbon degradation protein</fullName>
    </recommendedName>
</protein>
<sequence length="429" mass="47690">MSVRSKILMTYGVFFLLISYAMGSGFSLFEQGNKASAMAGAFTATADDPSAIFYNPGGIAFLSGKQLYVNGNIYTYSGSFSGVDPFPGQGISEKYKDLSVFVPSVYYIHPISDKFTAGVGFYSPFGFSTEWETPQKFTGRFIATRARLSSYSITPTVAYHFNNNLGVGFGLELRESHITIEKNLPILMLSSNALFDLAYMKINSGYKMSIAFNAGVLFKFNDTFRVGFTYRHSAKASYSGNASFTLIPLTTPPGSGIPGVDEIPPEPIPANMEINFPSTYSFGVAYQPNEDMNLEIDINWAKWNTFKQININFPENPVYDTAREYDYFNTMSARIGAEYKLQSNLIGRAGYYFDQAPVPDKSIDPFFPDSSRHGICVGLAFIKANLKLEIFNMLVIYQKADTMGSNKFNYNGVYKKIADIAGISVNYQW</sequence>
<evidence type="ECO:0000256" key="5">
    <source>
        <dbReference type="ARBA" id="ARBA00022729"/>
    </source>
</evidence>
<comment type="caution">
    <text evidence="8">The sequence shown here is derived from an EMBL/GenBank/DDBJ whole genome shotgun (WGS) entry which is preliminary data.</text>
</comment>
<keyword evidence="4" id="KW-0812">Transmembrane</keyword>
<evidence type="ECO:0000313" key="9">
    <source>
        <dbReference type="Proteomes" id="UP000178943"/>
    </source>
</evidence>
<name>A0A1F5VY31_9BACT</name>
<proteinExistence type="inferred from homology"/>
<evidence type="ECO:0008006" key="10">
    <source>
        <dbReference type="Google" id="ProtNLM"/>
    </source>
</evidence>
<dbReference type="AlphaFoldDB" id="A0A1F5VY31"/>
<keyword evidence="3" id="KW-1134">Transmembrane beta strand</keyword>
<dbReference type="Gene3D" id="2.40.160.60">
    <property type="entry name" value="Outer membrane protein transport protein (OMPP1/FadL/TodX)"/>
    <property type="match status" value="1"/>
</dbReference>
<dbReference type="SUPFAM" id="SSF56935">
    <property type="entry name" value="Porins"/>
    <property type="match status" value="1"/>
</dbReference>
<accession>A0A1F5VY31</accession>
<evidence type="ECO:0000256" key="2">
    <source>
        <dbReference type="ARBA" id="ARBA00008163"/>
    </source>
</evidence>
<comment type="subcellular location">
    <subcellularLocation>
        <location evidence="1">Cell outer membrane</location>
        <topology evidence="1">Multi-pass membrane protein</topology>
    </subcellularLocation>
</comment>
<gene>
    <name evidence="8" type="ORF">A2Y62_16100</name>
</gene>
<evidence type="ECO:0000256" key="3">
    <source>
        <dbReference type="ARBA" id="ARBA00022452"/>
    </source>
</evidence>
<evidence type="ECO:0000256" key="4">
    <source>
        <dbReference type="ARBA" id="ARBA00022692"/>
    </source>
</evidence>
<dbReference type="Proteomes" id="UP000178943">
    <property type="component" value="Unassembled WGS sequence"/>
</dbReference>
<organism evidence="8 9">
    <name type="scientific">Candidatus Fischerbacteria bacterium RBG_13_37_8</name>
    <dbReference type="NCBI Taxonomy" id="1817863"/>
    <lineage>
        <taxon>Bacteria</taxon>
        <taxon>Candidatus Fischeribacteriota</taxon>
    </lineage>
</organism>
<dbReference type="Pfam" id="PF03349">
    <property type="entry name" value="Toluene_X"/>
    <property type="match status" value="1"/>
</dbReference>
<dbReference type="EMBL" id="MFGW01000008">
    <property type="protein sequence ID" value="OGF68243.1"/>
    <property type="molecule type" value="Genomic_DNA"/>
</dbReference>
<reference evidence="8 9" key="1">
    <citation type="journal article" date="2016" name="Nat. Commun.">
        <title>Thousands of microbial genomes shed light on interconnected biogeochemical processes in an aquifer system.</title>
        <authorList>
            <person name="Anantharaman K."/>
            <person name="Brown C.T."/>
            <person name="Hug L.A."/>
            <person name="Sharon I."/>
            <person name="Castelle C.J."/>
            <person name="Probst A.J."/>
            <person name="Thomas B.C."/>
            <person name="Singh A."/>
            <person name="Wilkins M.J."/>
            <person name="Karaoz U."/>
            <person name="Brodie E.L."/>
            <person name="Williams K.H."/>
            <person name="Hubbard S.S."/>
            <person name="Banfield J.F."/>
        </authorList>
    </citation>
    <scope>NUCLEOTIDE SEQUENCE [LARGE SCALE GENOMIC DNA]</scope>
</reference>
<comment type="similarity">
    <text evidence="2">Belongs to the OmpP1/FadL family.</text>
</comment>
<keyword evidence="7" id="KW-0998">Cell outer membrane</keyword>
<evidence type="ECO:0000313" key="8">
    <source>
        <dbReference type="EMBL" id="OGF68243.1"/>
    </source>
</evidence>
<evidence type="ECO:0000256" key="1">
    <source>
        <dbReference type="ARBA" id="ARBA00004571"/>
    </source>
</evidence>
<evidence type="ECO:0000256" key="7">
    <source>
        <dbReference type="ARBA" id="ARBA00023237"/>
    </source>
</evidence>
<dbReference type="STRING" id="1817863.A2Y62_16100"/>
<evidence type="ECO:0000256" key="6">
    <source>
        <dbReference type="ARBA" id="ARBA00023136"/>
    </source>
</evidence>
<dbReference type="PANTHER" id="PTHR35093">
    <property type="entry name" value="OUTER MEMBRANE PROTEIN NMB0088-RELATED"/>
    <property type="match status" value="1"/>
</dbReference>